<keyword evidence="3" id="KW-1185">Reference proteome</keyword>
<evidence type="ECO:0000313" key="2">
    <source>
        <dbReference type="EMBL" id="TDQ11564.1"/>
    </source>
</evidence>
<dbReference type="Gene3D" id="2.60.40.10">
    <property type="entry name" value="Immunoglobulins"/>
    <property type="match status" value="3"/>
</dbReference>
<protein>
    <recommendedName>
        <fullName evidence="1">Fibronectin type-III domain-containing protein</fullName>
    </recommendedName>
</protein>
<gene>
    <name evidence="2" type="ORF">ATK78_0687</name>
</gene>
<proteinExistence type="predicted"/>
<evidence type="ECO:0000259" key="1">
    <source>
        <dbReference type="PROSITE" id="PS50853"/>
    </source>
</evidence>
<dbReference type="RefSeq" id="WP_133574627.1">
    <property type="nucleotide sequence ID" value="NZ_SNYC01000003.1"/>
</dbReference>
<dbReference type="PROSITE" id="PS51257">
    <property type="entry name" value="PROKAR_LIPOPROTEIN"/>
    <property type="match status" value="1"/>
</dbReference>
<dbReference type="InterPro" id="IPR036116">
    <property type="entry name" value="FN3_sf"/>
</dbReference>
<dbReference type="Proteomes" id="UP000295620">
    <property type="component" value="Unassembled WGS sequence"/>
</dbReference>
<name>A0A4R6SYC2_9SPHI</name>
<reference evidence="2 3" key="1">
    <citation type="submission" date="2019-03" db="EMBL/GenBank/DDBJ databases">
        <title>Genomic Encyclopedia of Archaeal and Bacterial Type Strains, Phase II (KMG-II): from individual species to whole genera.</title>
        <authorList>
            <person name="Goeker M."/>
        </authorList>
    </citation>
    <scope>NUCLEOTIDE SEQUENCE [LARGE SCALE GENOMIC DNA]</scope>
    <source>
        <strain evidence="2 3">DSM 19035</strain>
    </source>
</reference>
<accession>A0A4R6SYC2</accession>
<dbReference type="SUPFAM" id="SSF49265">
    <property type="entry name" value="Fibronectin type III"/>
    <property type="match status" value="2"/>
</dbReference>
<organism evidence="2 3">
    <name type="scientific">Pedobacter metabolipauper</name>
    <dbReference type="NCBI Taxonomy" id="425513"/>
    <lineage>
        <taxon>Bacteria</taxon>
        <taxon>Pseudomonadati</taxon>
        <taxon>Bacteroidota</taxon>
        <taxon>Sphingobacteriia</taxon>
        <taxon>Sphingobacteriales</taxon>
        <taxon>Sphingobacteriaceae</taxon>
        <taxon>Pedobacter</taxon>
    </lineage>
</organism>
<dbReference type="InterPro" id="IPR003961">
    <property type="entry name" value="FN3_dom"/>
</dbReference>
<dbReference type="OrthoDB" id="1121506at2"/>
<dbReference type="InterPro" id="IPR013783">
    <property type="entry name" value="Ig-like_fold"/>
</dbReference>
<dbReference type="AlphaFoldDB" id="A0A4R6SYC2"/>
<evidence type="ECO:0000313" key="3">
    <source>
        <dbReference type="Proteomes" id="UP000295620"/>
    </source>
</evidence>
<comment type="caution">
    <text evidence="2">The sequence shown here is derived from an EMBL/GenBank/DDBJ whole genome shotgun (WGS) entry which is preliminary data.</text>
</comment>
<dbReference type="EMBL" id="SNYC01000003">
    <property type="protein sequence ID" value="TDQ11564.1"/>
    <property type="molecule type" value="Genomic_DNA"/>
</dbReference>
<feature type="domain" description="Fibronectin type-III" evidence="1">
    <location>
        <begin position="223"/>
        <end position="317"/>
    </location>
</feature>
<dbReference type="PROSITE" id="PS50853">
    <property type="entry name" value="FN3"/>
    <property type="match status" value="1"/>
</dbReference>
<sequence>MINLKNTIPTAAALFLFSLLGCSEFIEPNIEKREVVLLAPANASESNQYSQTFWWEEVEDALQYRLQVVAPNFVNTSRLILDTVIKTNKFNYTLDPGNYEWRIRAENGSSQSPYKTASFVIQPSTIEEQQIQLQSPANRLVTNQSSTVFSWLKLFGADKYRIQIDTANFEDGNVLFLDKTTPNLEYTVAFTKDKVYRWRVKAENATMESKWSVIQTITFDKTPPGEVFPASPTDQQSVARNPTLSWEATADAKKYQLYIFKSDGTSIYSPTFPVTVTGLSYVFTEGKSGESVTWQVRAIDEAGNAGTFSKIRGFSIQ</sequence>